<name>A0ABV6YWB5_UNCC1</name>
<dbReference type="SUPFAM" id="SSF102114">
    <property type="entry name" value="Radical SAM enzymes"/>
    <property type="match status" value="1"/>
</dbReference>
<dbReference type="SFLD" id="SFLDS00029">
    <property type="entry name" value="Radical_SAM"/>
    <property type="match status" value="1"/>
</dbReference>
<keyword evidence="2" id="KW-0949">S-adenosyl-L-methionine</keyword>
<keyword evidence="5" id="KW-0411">Iron-sulfur</keyword>
<dbReference type="InterPro" id="IPR034466">
    <property type="entry name" value="Methyltransferase_Class_B"/>
</dbReference>
<sequence length="456" mass="52095">MKILLINPPAREIHYEPIVLPPLGLLYLAALLMKNSHQVEVLDCFALNLTWEEYRNRLSPFDVIGITGLTPTIDSTFRALRHARDFSRHLVLGGPHATASIDTIFRDCPEVDYVIQREAEYSFLELVTEIEAGQGNEDRVPGVATRTTVNPPGDYITSLDQLPFPARQLVPWTDYRYPLFGSGAVTSVITSRGCPYSCIFCDKSICGSRWRARSVANVMEELFQIKHDFGITNIIFYDDLFTLNRKRVLDLCCNIIQAKLDIRWKCEGTVDSVDEEMLEVMKKSGCQVIAYGVESAHQKSLDYLNKPSKVSQAGPAFAMTRRAGIKTMGYFLLGLPPESYSESEQTIELALQLKADFAQFSILSPTPGTALYKQAQKKGWYREIKAHNLFDKDLQRPVVISENWSEENLEKIIKQAQRRFYFRPSFLIKSITEVSSLGEFTEKFKLFQRFMKYLFR</sequence>
<dbReference type="PANTHER" id="PTHR43409:SF16">
    <property type="entry name" value="SLR0320 PROTEIN"/>
    <property type="match status" value="1"/>
</dbReference>
<evidence type="ECO:0000256" key="4">
    <source>
        <dbReference type="ARBA" id="ARBA00023004"/>
    </source>
</evidence>
<dbReference type="EMBL" id="JBHPBY010000103">
    <property type="protein sequence ID" value="MFC1850494.1"/>
    <property type="molecule type" value="Genomic_DNA"/>
</dbReference>
<dbReference type="Pfam" id="PF02310">
    <property type="entry name" value="B12-binding"/>
    <property type="match status" value="1"/>
</dbReference>
<dbReference type="Pfam" id="PF04055">
    <property type="entry name" value="Radical_SAM"/>
    <property type="match status" value="1"/>
</dbReference>
<dbReference type="SFLD" id="SFLDG01123">
    <property type="entry name" value="methyltransferase_(Class_B)"/>
    <property type="match status" value="1"/>
</dbReference>
<feature type="domain" description="B12-binding" evidence="6">
    <location>
        <begin position="1"/>
        <end position="137"/>
    </location>
</feature>
<dbReference type="Proteomes" id="UP001594351">
    <property type="component" value="Unassembled WGS sequence"/>
</dbReference>
<dbReference type="Gene3D" id="3.40.50.280">
    <property type="entry name" value="Cobalamin-binding domain"/>
    <property type="match status" value="1"/>
</dbReference>
<evidence type="ECO:0000313" key="9">
    <source>
        <dbReference type="Proteomes" id="UP001594351"/>
    </source>
</evidence>
<evidence type="ECO:0000256" key="2">
    <source>
        <dbReference type="ARBA" id="ARBA00022691"/>
    </source>
</evidence>
<keyword evidence="4" id="KW-0408">Iron</keyword>
<dbReference type="SFLD" id="SFLDG01082">
    <property type="entry name" value="B12-binding_domain_containing"/>
    <property type="match status" value="1"/>
</dbReference>
<dbReference type="InterPro" id="IPR058240">
    <property type="entry name" value="rSAM_sf"/>
</dbReference>
<evidence type="ECO:0000259" key="6">
    <source>
        <dbReference type="PROSITE" id="PS51332"/>
    </source>
</evidence>
<evidence type="ECO:0000259" key="7">
    <source>
        <dbReference type="PROSITE" id="PS51918"/>
    </source>
</evidence>
<keyword evidence="3" id="KW-0479">Metal-binding</keyword>
<feature type="domain" description="Radical SAM core" evidence="7">
    <location>
        <begin position="180"/>
        <end position="407"/>
    </location>
</feature>
<dbReference type="PANTHER" id="PTHR43409">
    <property type="entry name" value="ANAEROBIC MAGNESIUM-PROTOPORPHYRIN IX MONOMETHYL ESTER CYCLASE-RELATED"/>
    <property type="match status" value="1"/>
</dbReference>
<evidence type="ECO:0000313" key="8">
    <source>
        <dbReference type="EMBL" id="MFC1850494.1"/>
    </source>
</evidence>
<evidence type="ECO:0000256" key="1">
    <source>
        <dbReference type="ARBA" id="ARBA00001966"/>
    </source>
</evidence>
<reference evidence="8 9" key="1">
    <citation type="submission" date="2024-09" db="EMBL/GenBank/DDBJ databases">
        <title>Laminarin stimulates single cell rates of sulfate reduction while oxygen inhibits transcriptomic activity in coastal marine sediment.</title>
        <authorList>
            <person name="Lindsay M."/>
            <person name="Orcutt B."/>
            <person name="Emerson D."/>
            <person name="Stepanauskas R."/>
            <person name="D'Angelo T."/>
        </authorList>
    </citation>
    <scope>NUCLEOTIDE SEQUENCE [LARGE SCALE GENOMIC DNA]</scope>
    <source>
        <strain evidence="8">SAG AM-311-K15</strain>
    </source>
</reference>
<keyword evidence="9" id="KW-1185">Reference proteome</keyword>
<dbReference type="Gene3D" id="3.80.30.20">
    <property type="entry name" value="tm_1862 like domain"/>
    <property type="match status" value="1"/>
</dbReference>
<accession>A0ABV6YWB5</accession>
<gene>
    <name evidence="8" type="ORF">ACFL27_09915</name>
</gene>
<dbReference type="InterPro" id="IPR006638">
    <property type="entry name" value="Elp3/MiaA/NifB-like_rSAM"/>
</dbReference>
<protein>
    <submittedName>
        <fullName evidence="8">B12-binding domain-containing radical SAM protein</fullName>
    </submittedName>
</protein>
<dbReference type="SMART" id="SM00729">
    <property type="entry name" value="Elp3"/>
    <property type="match status" value="1"/>
</dbReference>
<organism evidence="8 9">
    <name type="scientific">candidate division CSSED10-310 bacterium</name>
    <dbReference type="NCBI Taxonomy" id="2855610"/>
    <lineage>
        <taxon>Bacteria</taxon>
        <taxon>Bacteria division CSSED10-310</taxon>
    </lineage>
</organism>
<dbReference type="InterPro" id="IPR006158">
    <property type="entry name" value="Cobalamin-bd"/>
</dbReference>
<evidence type="ECO:0000256" key="5">
    <source>
        <dbReference type="ARBA" id="ARBA00023014"/>
    </source>
</evidence>
<dbReference type="PROSITE" id="PS51332">
    <property type="entry name" value="B12_BINDING"/>
    <property type="match status" value="1"/>
</dbReference>
<dbReference type="InterPro" id="IPR051198">
    <property type="entry name" value="BchE-like"/>
</dbReference>
<comment type="caution">
    <text evidence="8">The sequence shown here is derived from an EMBL/GenBank/DDBJ whole genome shotgun (WGS) entry which is preliminary data.</text>
</comment>
<comment type="cofactor">
    <cofactor evidence="1">
        <name>[4Fe-4S] cluster</name>
        <dbReference type="ChEBI" id="CHEBI:49883"/>
    </cofactor>
</comment>
<proteinExistence type="predicted"/>
<dbReference type="PROSITE" id="PS51918">
    <property type="entry name" value="RADICAL_SAM"/>
    <property type="match status" value="1"/>
</dbReference>
<dbReference type="InterPro" id="IPR007197">
    <property type="entry name" value="rSAM"/>
</dbReference>
<evidence type="ECO:0000256" key="3">
    <source>
        <dbReference type="ARBA" id="ARBA00022723"/>
    </source>
</evidence>
<dbReference type="InterPro" id="IPR023404">
    <property type="entry name" value="rSAM_horseshoe"/>
</dbReference>